<protein>
    <submittedName>
        <fullName evidence="1">Uncharacterized protein</fullName>
    </submittedName>
</protein>
<organism evidence="1 2">
    <name type="scientific">Pyronema omphalodes (strain CBS 100304)</name>
    <name type="common">Pyronema confluens</name>
    <dbReference type="NCBI Taxonomy" id="1076935"/>
    <lineage>
        <taxon>Eukaryota</taxon>
        <taxon>Fungi</taxon>
        <taxon>Dikarya</taxon>
        <taxon>Ascomycota</taxon>
        <taxon>Pezizomycotina</taxon>
        <taxon>Pezizomycetes</taxon>
        <taxon>Pezizales</taxon>
        <taxon>Pyronemataceae</taxon>
        <taxon>Pyronema</taxon>
    </lineage>
</organism>
<name>U4LDH9_PYROM</name>
<dbReference type="Proteomes" id="UP000018144">
    <property type="component" value="Unassembled WGS sequence"/>
</dbReference>
<reference evidence="1 2" key="1">
    <citation type="journal article" date="2013" name="PLoS Genet.">
        <title>The genome and development-dependent transcriptomes of Pyronema confluens: a window into fungal evolution.</title>
        <authorList>
            <person name="Traeger S."/>
            <person name="Altegoer F."/>
            <person name="Freitag M."/>
            <person name="Gabaldon T."/>
            <person name="Kempken F."/>
            <person name="Kumar A."/>
            <person name="Marcet-Houben M."/>
            <person name="Poggeler S."/>
            <person name="Stajich J.E."/>
            <person name="Nowrousian M."/>
        </authorList>
    </citation>
    <scope>NUCLEOTIDE SEQUENCE [LARGE SCALE GENOMIC DNA]</scope>
    <source>
        <strain evidence="2">CBS 100304</strain>
        <tissue evidence="1">Vegetative mycelium</tissue>
    </source>
</reference>
<dbReference type="EMBL" id="HF935393">
    <property type="protein sequence ID" value="CCX29908.1"/>
    <property type="molecule type" value="Genomic_DNA"/>
</dbReference>
<proteinExistence type="predicted"/>
<sequence>MQIGMKNSAKFEEKFLSSRLFLAKNYRSCTSSDGFL</sequence>
<evidence type="ECO:0000313" key="2">
    <source>
        <dbReference type="Proteomes" id="UP000018144"/>
    </source>
</evidence>
<gene>
    <name evidence="1" type="ORF">PCON_07705</name>
</gene>
<keyword evidence="2" id="KW-1185">Reference proteome</keyword>
<evidence type="ECO:0000313" key="1">
    <source>
        <dbReference type="EMBL" id="CCX29908.1"/>
    </source>
</evidence>
<dbReference type="AlphaFoldDB" id="U4LDH9"/>
<accession>U4LDH9</accession>